<protein>
    <submittedName>
        <fullName evidence="1">Uncharacterized protein</fullName>
    </submittedName>
</protein>
<organism evidence="1 2">
    <name type="scientific">candidate division WOR-1 bacterium RIFOXYC2_FULL_46_14</name>
    <dbReference type="NCBI Taxonomy" id="1802587"/>
    <lineage>
        <taxon>Bacteria</taxon>
        <taxon>Bacillati</taxon>
        <taxon>Saganbacteria</taxon>
    </lineage>
</organism>
<comment type="caution">
    <text evidence="1">The sequence shown here is derived from an EMBL/GenBank/DDBJ whole genome shotgun (WGS) entry which is preliminary data.</text>
</comment>
<name>A0A1F4U4S7_UNCSA</name>
<accession>A0A1F4U4S7</accession>
<evidence type="ECO:0000313" key="1">
    <source>
        <dbReference type="EMBL" id="OGC39901.1"/>
    </source>
</evidence>
<dbReference type="AlphaFoldDB" id="A0A1F4U4S7"/>
<proteinExistence type="predicted"/>
<gene>
    <name evidence="1" type="ORF">A2438_05250</name>
</gene>
<reference evidence="1 2" key="1">
    <citation type="journal article" date="2016" name="Nat. Commun.">
        <title>Thousands of microbial genomes shed light on interconnected biogeochemical processes in an aquifer system.</title>
        <authorList>
            <person name="Anantharaman K."/>
            <person name="Brown C.T."/>
            <person name="Hug L.A."/>
            <person name="Sharon I."/>
            <person name="Castelle C.J."/>
            <person name="Probst A.J."/>
            <person name="Thomas B.C."/>
            <person name="Singh A."/>
            <person name="Wilkins M.J."/>
            <person name="Karaoz U."/>
            <person name="Brodie E.L."/>
            <person name="Williams K.H."/>
            <person name="Hubbard S.S."/>
            <person name="Banfield J.F."/>
        </authorList>
    </citation>
    <scope>NUCLEOTIDE SEQUENCE [LARGE SCALE GENOMIC DNA]</scope>
</reference>
<sequence length="125" mass="14922">MLLVLLDNFVTMGLKSLFPTRHKITGRCKMCGNCCREIRMKIAPAFLSSKFFTELVIRWISWLFDFYLIEIDFEHQDLVFSCYHRGEDGKCKNYFWRPSICRNYPLLDYFKKPVFLPGCGYYAED</sequence>
<dbReference type="Proteomes" id="UP000179242">
    <property type="component" value="Unassembled WGS sequence"/>
</dbReference>
<dbReference type="EMBL" id="MEUJ01000005">
    <property type="protein sequence ID" value="OGC39901.1"/>
    <property type="molecule type" value="Genomic_DNA"/>
</dbReference>
<evidence type="ECO:0000313" key="2">
    <source>
        <dbReference type="Proteomes" id="UP000179242"/>
    </source>
</evidence>